<accession>J3PJ19</accession>
<reference evidence="4" key="1">
    <citation type="submission" date="2010-07" db="EMBL/GenBank/DDBJ databases">
        <title>The genome sequence of Gaeumannomyces graminis var. tritici strain R3-111a-1.</title>
        <authorList>
            <consortium name="The Broad Institute Genome Sequencing Platform"/>
            <person name="Ma L.-J."/>
            <person name="Dead R."/>
            <person name="Young S."/>
            <person name="Zeng Q."/>
            <person name="Koehrsen M."/>
            <person name="Alvarado L."/>
            <person name="Berlin A."/>
            <person name="Chapman S.B."/>
            <person name="Chen Z."/>
            <person name="Freedman E."/>
            <person name="Gellesch M."/>
            <person name="Goldberg J."/>
            <person name="Griggs A."/>
            <person name="Gujja S."/>
            <person name="Heilman E.R."/>
            <person name="Heiman D."/>
            <person name="Hepburn T."/>
            <person name="Howarth C."/>
            <person name="Jen D."/>
            <person name="Larson L."/>
            <person name="Mehta T."/>
            <person name="Neiman D."/>
            <person name="Pearson M."/>
            <person name="Roberts A."/>
            <person name="Saif S."/>
            <person name="Shea T."/>
            <person name="Shenoy N."/>
            <person name="Sisk P."/>
            <person name="Stolte C."/>
            <person name="Sykes S."/>
            <person name="Walk T."/>
            <person name="White J."/>
            <person name="Yandava C."/>
            <person name="Haas B."/>
            <person name="Nusbaum C."/>
            <person name="Birren B."/>
        </authorList>
    </citation>
    <scope>NUCLEOTIDE SEQUENCE [LARGE SCALE GENOMIC DNA]</scope>
    <source>
        <strain evidence="4">R3-111a-1</strain>
    </source>
</reference>
<dbReference type="Proteomes" id="UP000006039">
    <property type="component" value="Unassembled WGS sequence"/>
</dbReference>
<dbReference type="GeneID" id="20353959"/>
<evidence type="ECO:0000313" key="3">
    <source>
        <dbReference type="EnsemblFungi" id="EJT68908"/>
    </source>
</evidence>
<dbReference type="VEuPathDB" id="FungiDB:GGTG_13501"/>
<organism evidence="2">
    <name type="scientific">Gaeumannomyces tritici (strain R3-111a-1)</name>
    <name type="common">Wheat and barley take-all root rot fungus</name>
    <name type="synonym">Gaeumannomyces graminis var. tritici</name>
    <dbReference type="NCBI Taxonomy" id="644352"/>
    <lineage>
        <taxon>Eukaryota</taxon>
        <taxon>Fungi</taxon>
        <taxon>Dikarya</taxon>
        <taxon>Ascomycota</taxon>
        <taxon>Pezizomycotina</taxon>
        <taxon>Sordariomycetes</taxon>
        <taxon>Sordariomycetidae</taxon>
        <taxon>Magnaporthales</taxon>
        <taxon>Magnaporthaceae</taxon>
        <taxon>Gaeumannomyces</taxon>
    </lineage>
</organism>
<feature type="compositionally biased region" description="Polar residues" evidence="1">
    <location>
        <begin position="23"/>
        <end position="35"/>
    </location>
</feature>
<feature type="region of interest" description="Disordered" evidence="1">
    <location>
        <begin position="1"/>
        <end position="63"/>
    </location>
</feature>
<feature type="compositionally biased region" description="Polar residues" evidence="1">
    <location>
        <begin position="1"/>
        <end position="11"/>
    </location>
</feature>
<evidence type="ECO:0000313" key="2">
    <source>
        <dbReference type="EMBL" id="EJT68908.1"/>
    </source>
</evidence>
<keyword evidence="4" id="KW-1185">Reference proteome</keyword>
<dbReference type="EnsemblFungi" id="EJT68908">
    <property type="protein sequence ID" value="EJT68908"/>
    <property type="gene ID" value="GGTG_13501"/>
</dbReference>
<evidence type="ECO:0000256" key="1">
    <source>
        <dbReference type="SAM" id="MobiDB-lite"/>
    </source>
</evidence>
<evidence type="ECO:0000313" key="4">
    <source>
        <dbReference type="Proteomes" id="UP000006039"/>
    </source>
</evidence>
<protein>
    <submittedName>
        <fullName evidence="2 3">Uncharacterized protein</fullName>
    </submittedName>
</protein>
<reference evidence="2" key="3">
    <citation type="submission" date="2010-09" db="EMBL/GenBank/DDBJ databases">
        <title>Annotation of Gaeumannomyces graminis var. tritici R3-111a-1.</title>
        <authorList>
            <consortium name="The Broad Institute Genome Sequencing Platform"/>
            <person name="Ma L.-J."/>
            <person name="Dead R."/>
            <person name="Young S.K."/>
            <person name="Zeng Q."/>
            <person name="Gargeya S."/>
            <person name="Fitzgerald M."/>
            <person name="Haas B."/>
            <person name="Abouelleil A."/>
            <person name="Alvarado L."/>
            <person name="Arachchi H.M."/>
            <person name="Berlin A."/>
            <person name="Brown A."/>
            <person name="Chapman S.B."/>
            <person name="Chen Z."/>
            <person name="Dunbar C."/>
            <person name="Freedman E."/>
            <person name="Gearin G."/>
            <person name="Gellesch M."/>
            <person name="Goldberg J."/>
            <person name="Griggs A."/>
            <person name="Gujja S."/>
            <person name="Heiman D."/>
            <person name="Howarth C."/>
            <person name="Larson L."/>
            <person name="Lui A."/>
            <person name="MacDonald P.J.P."/>
            <person name="Mehta T."/>
            <person name="Montmayeur A."/>
            <person name="Murphy C."/>
            <person name="Neiman D."/>
            <person name="Pearson M."/>
            <person name="Priest M."/>
            <person name="Roberts A."/>
            <person name="Saif S."/>
            <person name="Shea T."/>
            <person name="Shenoy N."/>
            <person name="Sisk P."/>
            <person name="Stolte C."/>
            <person name="Sykes S."/>
            <person name="Yandava C."/>
            <person name="Wortman J."/>
            <person name="Nusbaum C."/>
            <person name="Birren B."/>
        </authorList>
    </citation>
    <scope>NUCLEOTIDE SEQUENCE</scope>
    <source>
        <strain evidence="2">R3-111a-1</strain>
    </source>
</reference>
<dbReference type="AlphaFoldDB" id="J3PJ19"/>
<dbReference type="RefSeq" id="XP_009229671.1">
    <property type="nucleotide sequence ID" value="XM_009231407.1"/>
</dbReference>
<dbReference type="EMBL" id="GL385409">
    <property type="protein sequence ID" value="EJT68908.1"/>
    <property type="molecule type" value="Genomic_DNA"/>
</dbReference>
<name>J3PJ19_GAET3</name>
<sequence length="89" mass="9102">MSRSGKSTAPSPGTPGGYHIRTPSPTTSMATQSPAATPGGNCNDMDQSVGHDRSGSEAPRPRLPDECIEKCLADAARTLLSLSGSSRCA</sequence>
<feature type="compositionally biased region" description="Basic and acidic residues" evidence="1">
    <location>
        <begin position="49"/>
        <end position="63"/>
    </location>
</feature>
<reference evidence="3" key="4">
    <citation type="journal article" date="2015" name="G3 (Bethesda)">
        <title>Genome sequences of three phytopathogenic species of the Magnaporthaceae family of fungi.</title>
        <authorList>
            <person name="Okagaki L.H."/>
            <person name="Nunes C.C."/>
            <person name="Sailsbery J."/>
            <person name="Clay B."/>
            <person name="Brown D."/>
            <person name="John T."/>
            <person name="Oh Y."/>
            <person name="Young N."/>
            <person name="Fitzgerald M."/>
            <person name="Haas B.J."/>
            <person name="Zeng Q."/>
            <person name="Young S."/>
            <person name="Adiconis X."/>
            <person name="Fan L."/>
            <person name="Levin J.Z."/>
            <person name="Mitchell T.K."/>
            <person name="Okubara P.A."/>
            <person name="Farman M.L."/>
            <person name="Kohn L.M."/>
            <person name="Birren B."/>
            <person name="Ma L.-J."/>
            <person name="Dean R.A."/>
        </authorList>
    </citation>
    <scope>NUCLEOTIDE SEQUENCE</scope>
    <source>
        <strain evidence="3">R3-111a-1</strain>
    </source>
</reference>
<gene>
    <name evidence="3" type="primary">20353959</name>
    <name evidence="2" type="ORF">GGTG_13501</name>
</gene>
<proteinExistence type="predicted"/>
<dbReference type="HOGENOM" id="CLU_2454850_0_0_1"/>
<reference evidence="3" key="5">
    <citation type="submission" date="2018-04" db="UniProtKB">
        <authorList>
            <consortium name="EnsemblFungi"/>
        </authorList>
    </citation>
    <scope>IDENTIFICATION</scope>
    <source>
        <strain evidence="3">R3-111a-1</strain>
    </source>
</reference>
<reference evidence="2" key="2">
    <citation type="submission" date="2010-07" db="EMBL/GenBank/DDBJ databases">
        <authorList>
            <consortium name="The Broad Institute Genome Sequencing Platform"/>
            <consortium name="Broad Institute Genome Sequencing Center for Infectious Disease"/>
            <person name="Ma L.-J."/>
            <person name="Dead R."/>
            <person name="Young S."/>
            <person name="Zeng Q."/>
            <person name="Koehrsen M."/>
            <person name="Alvarado L."/>
            <person name="Berlin A."/>
            <person name="Chapman S.B."/>
            <person name="Chen Z."/>
            <person name="Freedman E."/>
            <person name="Gellesch M."/>
            <person name="Goldberg J."/>
            <person name="Griggs A."/>
            <person name="Gujja S."/>
            <person name="Heilman E.R."/>
            <person name="Heiman D."/>
            <person name="Hepburn T."/>
            <person name="Howarth C."/>
            <person name="Jen D."/>
            <person name="Larson L."/>
            <person name="Mehta T."/>
            <person name="Neiman D."/>
            <person name="Pearson M."/>
            <person name="Roberts A."/>
            <person name="Saif S."/>
            <person name="Shea T."/>
            <person name="Shenoy N."/>
            <person name="Sisk P."/>
            <person name="Stolte C."/>
            <person name="Sykes S."/>
            <person name="Walk T."/>
            <person name="White J."/>
            <person name="Yandava C."/>
            <person name="Haas B."/>
            <person name="Nusbaum C."/>
            <person name="Birren B."/>
        </authorList>
    </citation>
    <scope>NUCLEOTIDE SEQUENCE</scope>
    <source>
        <strain evidence="2">R3-111a-1</strain>
    </source>
</reference>